<organism evidence="3 4">
    <name type="scientific">Candidimonas humi</name>
    <dbReference type="NCBI Taxonomy" id="683355"/>
    <lineage>
        <taxon>Bacteria</taxon>
        <taxon>Pseudomonadati</taxon>
        <taxon>Pseudomonadota</taxon>
        <taxon>Betaproteobacteria</taxon>
        <taxon>Burkholderiales</taxon>
        <taxon>Alcaligenaceae</taxon>
        <taxon>Candidimonas</taxon>
    </lineage>
</organism>
<dbReference type="PIRSF" id="PIRSF017082">
    <property type="entry name" value="YflP"/>
    <property type="match status" value="1"/>
</dbReference>
<keyword evidence="2" id="KW-0732">Signal</keyword>
<reference evidence="4" key="1">
    <citation type="journal article" date="2019" name="Int. J. Syst. Evol. Microbiol.">
        <title>The Global Catalogue of Microorganisms (GCM) 10K type strain sequencing project: providing services to taxonomists for standard genome sequencing and annotation.</title>
        <authorList>
            <consortium name="The Broad Institute Genomics Platform"/>
            <consortium name="The Broad Institute Genome Sequencing Center for Infectious Disease"/>
            <person name="Wu L."/>
            <person name="Ma J."/>
        </authorList>
    </citation>
    <scope>NUCLEOTIDE SEQUENCE [LARGE SCALE GENOMIC DNA]</scope>
    <source>
        <strain evidence="4">LMG 24813</strain>
    </source>
</reference>
<dbReference type="PANTHER" id="PTHR42928:SF5">
    <property type="entry name" value="BLR1237 PROTEIN"/>
    <property type="match status" value="1"/>
</dbReference>
<comment type="similarity">
    <text evidence="1">Belongs to the UPF0065 (bug) family.</text>
</comment>
<evidence type="ECO:0000313" key="3">
    <source>
        <dbReference type="EMBL" id="MFC4203032.1"/>
    </source>
</evidence>
<keyword evidence="4" id="KW-1185">Reference proteome</keyword>
<comment type="caution">
    <text evidence="3">The sequence shown here is derived from an EMBL/GenBank/DDBJ whole genome shotgun (WGS) entry which is preliminary data.</text>
</comment>
<dbReference type="InterPro" id="IPR005064">
    <property type="entry name" value="BUG"/>
</dbReference>
<gene>
    <name evidence="3" type="ORF">ACFOY1_18945</name>
</gene>
<feature type="chain" id="PRO_5045416797" evidence="2">
    <location>
        <begin position="27"/>
        <end position="326"/>
    </location>
</feature>
<accession>A0ABV8P527</accession>
<protein>
    <submittedName>
        <fullName evidence="3">Bug family tripartite tricarboxylate transporter substrate binding protein</fullName>
    </submittedName>
</protein>
<name>A0ABV8P527_9BURK</name>
<dbReference type="PANTHER" id="PTHR42928">
    <property type="entry name" value="TRICARBOXYLATE-BINDING PROTEIN"/>
    <property type="match status" value="1"/>
</dbReference>
<sequence>MALSRRAACAMLLLTPAALRTTSAFAAPNVPSGVIKIIAPFVPGGTADVLARAIATRLGQMYKQSVIVQNIPGSGGNIGAQVAADAKPNGSTLLLGTIGIHAAYSIYRHLPYNPPKDLQPVVVLGGVPCVIAVNLKRPFQTLKQLVDYARTNPRKLTFGSAGYGSSTHMVGELFQQAAGIQLTHIPYKGSAASMSDLIGGQIDMMFELITTAGPIVKAGQIRGLAVTSKDRSPVLPDIPTVSELLVPGFDASGWFTIATSSKVPEATVKQLNKDINSILRLPELQATWTNLALNIMGGSPEDGRQFFASETKKWSKVIETAHLSLG</sequence>
<evidence type="ECO:0000313" key="4">
    <source>
        <dbReference type="Proteomes" id="UP001595848"/>
    </source>
</evidence>
<evidence type="ECO:0000256" key="1">
    <source>
        <dbReference type="ARBA" id="ARBA00006987"/>
    </source>
</evidence>
<dbReference type="CDD" id="cd13578">
    <property type="entry name" value="PBP2_Bug27"/>
    <property type="match status" value="1"/>
</dbReference>
<proteinExistence type="inferred from homology"/>
<dbReference type="Pfam" id="PF03401">
    <property type="entry name" value="TctC"/>
    <property type="match status" value="1"/>
</dbReference>
<evidence type="ECO:0000256" key="2">
    <source>
        <dbReference type="SAM" id="SignalP"/>
    </source>
</evidence>
<dbReference type="Proteomes" id="UP001595848">
    <property type="component" value="Unassembled WGS sequence"/>
</dbReference>
<dbReference type="EMBL" id="JBHSBV010000008">
    <property type="protein sequence ID" value="MFC4203032.1"/>
    <property type="molecule type" value="Genomic_DNA"/>
</dbReference>
<dbReference type="RefSeq" id="WP_217966583.1">
    <property type="nucleotide sequence ID" value="NZ_JAHTBN010000016.1"/>
</dbReference>
<feature type="signal peptide" evidence="2">
    <location>
        <begin position="1"/>
        <end position="26"/>
    </location>
</feature>